<dbReference type="Proteomes" id="UP001058872">
    <property type="component" value="Chromosome"/>
</dbReference>
<dbReference type="EMBL" id="CP028989">
    <property type="protein sequence ID" value="UUO68585.1"/>
    <property type="molecule type" value="Genomic_DNA"/>
</dbReference>
<protein>
    <submittedName>
        <fullName evidence="2">Uncharacterized protein</fullName>
    </submittedName>
</protein>
<reference evidence="2" key="1">
    <citation type="submission" date="2018-04" db="EMBL/GenBank/DDBJ databases">
        <title>Genomes of Endosymbiotic and Endophytic Bradyrhizobium Publication status.</title>
        <authorList>
            <person name="Guha S."/>
            <person name="Jorrin B."/>
            <person name="Sarkar M."/>
            <person name="Poole P.S."/>
            <person name="DasGupta M."/>
        </authorList>
    </citation>
    <scope>NUCLEOTIDE SEQUENCE</scope>
    <source>
        <strain evidence="2">WBOS16</strain>
    </source>
</reference>
<evidence type="ECO:0000256" key="1">
    <source>
        <dbReference type="SAM" id="MobiDB-lite"/>
    </source>
</evidence>
<dbReference type="AlphaFoldDB" id="A0AAE9NGH7"/>
<feature type="region of interest" description="Disordered" evidence="1">
    <location>
        <begin position="35"/>
        <end position="60"/>
    </location>
</feature>
<evidence type="ECO:0000313" key="2">
    <source>
        <dbReference type="EMBL" id="UUO68585.1"/>
    </source>
</evidence>
<name>A0AAE9NGH7_9BRAD</name>
<sequence length="88" mass="9826">MRAQRSNPESFRGGSLDCFAALAMTLVEQRSRCNGDLTRGRYGTPPKVHAASGRGATGGRVVHRRSRLKFTNTMWELLKRLRRAAARP</sequence>
<proteinExistence type="predicted"/>
<evidence type="ECO:0000313" key="3">
    <source>
        <dbReference type="Proteomes" id="UP001058872"/>
    </source>
</evidence>
<gene>
    <name evidence="2" type="ORF">DCM83_27480</name>
</gene>
<accession>A0AAE9NGH7</accession>
<organism evidence="2 3">
    <name type="scientific">Bradyrhizobium betae</name>
    <dbReference type="NCBI Taxonomy" id="244734"/>
    <lineage>
        <taxon>Bacteria</taxon>
        <taxon>Pseudomonadati</taxon>
        <taxon>Pseudomonadota</taxon>
        <taxon>Alphaproteobacteria</taxon>
        <taxon>Hyphomicrobiales</taxon>
        <taxon>Nitrobacteraceae</taxon>
        <taxon>Bradyrhizobium</taxon>
    </lineage>
</organism>